<dbReference type="CDD" id="cd02440">
    <property type="entry name" value="AdoMet_MTases"/>
    <property type="match status" value="1"/>
</dbReference>
<dbReference type="GO" id="GO:0032259">
    <property type="term" value="P:methylation"/>
    <property type="evidence" value="ECO:0007669"/>
    <property type="project" value="UniProtKB-KW"/>
</dbReference>
<dbReference type="SUPFAM" id="SSF53335">
    <property type="entry name" value="S-adenosyl-L-methionine-dependent methyltransferases"/>
    <property type="match status" value="1"/>
</dbReference>
<name>A0A7Y9XXV7_9SPHN</name>
<dbReference type="Proteomes" id="UP000522081">
    <property type="component" value="Unassembled WGS sequence"/>
</dbReference>
<keyword evidence="5" id="KW-0443">Lipid metabolism</keyword>
<comment type="caution">
    <text evidence="7">The sequence shown here is derived from an EMBL/GenBank/DDBJ whole genome shotgun (WGS) entry which is preliminary data.</text>
</comment>
<dbReference type="RefSeq" id="WP_179408457.1">
    <property type="nucleotide sequence ID" value="NZ_BMGF01000007.1"/>
</dbReference>
<evidence type="ECO:0000256" key="5">
    <source>
        <dbReference type="ARBA" id="ARBA00023098"/>
    </source>
</evidence>
<evidence type="ECO:0000256" key="4">
    <source>
        <dbReference type="ARBA" id="ARBA00022691"/>
    </source>
</evidence>
<dbReference type="GO" id="GO:0008610">
    <property type="term" value="P:lipid biosynthetic process"/>
    <property type="evidence" value="ECO:0007669"/>
    <property type="project" value="InterPro"/>
</dbReference>
<organism evidence="7 8">
    <name type="scientific">Novosphingobium marinum</name>
    <dbReference type="NCBI Taxonomy" id="1514948"/>
    <lineage>
        <taxon>Bacteria</taxon>
        <taxon>Pseudomonadati</taxon>
        <taxon>Pseudomonadota</taxon>
        <taxon>Alphaproteobacteria</taxon>
        <taxon>Sphingomonadales</taxon>
        <taxon>Sphingomonadaceae</taxon>
        <taxon>Novosphingobium</taxon>
    </lineage>
</organism>
<keyword evidence="3 7" id="KW-0808">Transferase</keyword>
<dbReference type="PIRSF" id="PIRSF003085">
    <property type="entry name" value="CMAS"/>
    <property type="match status" value="1"/>
</dbReference>
<dbReference type="PANTHER" id="PTHR43667">
    <property type="entry name" value="CYCLOPROPANE-FATTY-ACYL-PHOSPHOLIPID SYNTHASE"/>
    <property type="match status" value="1"/>
</dbReference>
<dbReference type="Pfam" id="PF02353">
    <property type="entry name" value="CMAS"/>
    <property type="match status" value="1"/>
</dbReference>
<evidence type="ECO:0000313" key="8">
    <source>
        <dbReference type="Proteomes" id="UP000522081"/>
    </source>
</evidence>
<dbReference type="EC" id="2.1.1.79" evidence="7"/>
<evidence type="ECO:0000313" key="7">
    <source>
        <dbReference type="EMBL" id="NYH96609.1"/>
    </source>
</evidence>
<dbReference type="InterPro" id="IPR003333">
    <property type="entry name" value="CMAS"/>
</dbReference>
<keyword evidence="4" id="KW-0949">S-adenosyl-L-methionine</keyword>
<keyword evidence="8" id="KW-1185">Reference proteome</keyword>
<evidence type="ECO:0000256" key="3">
    <source>
        <dbReference type="ARBA" id="ARBA00022679"/>
    </source>
</evidence>
<sequence length="442" mass="50286">MRKSKQVHAVLGRRLLAVLAPLLRRLVKRGELVLIDAAGNRMTFGTPQDSPRVIVRLHRLDLPLRLLINPSLTLGEAYMNGEWTIEEGTLRDFLFVVSSNLTALDEAPLARLRAKLGRLAHVLRPIRKAKAKANVAHHYDLSSGLYEMFLDEDWQYSCAYFGEDCDTLEDAQAAKRSHIAKKLLPQPGHRVLDIGCGWGGLAIELAQHCDAQVTGITLSEEQHRRAGVRAREQGVDDRAAFKLADYREIDEQFDRIVSVGMFEHVGAASFGTFFEAIKQNLAPRGIAVVHSIGRMEPPGGRDPWIDKYIFPDGYVPALSETLAAIERSGLWVTDIEILRLHYAETLRHWYERFQERRAAAHALYDERFCRMWEYYLAACEMMFRNGTLMVFQVQLAKERDAVPLTRDYLYSDPRKGHPHWADEALNERVESETVPLRVGECV</sequence>
<reference evidence="7 8" key="1">
    <citation type="submission" date="2020-07" db="EMBL/GenBank/DDBJ databases">
        <title>Genomic Encyclopedia of Type Strains, Phase IV (KMG-IV): sequencing the most valuable type-strain genomes for metagenomic binning, comparative biology and taxonomic classification.</title>
        <authorList>
            <person name="Goeker M."/>
        </authorList>
    </citation>
    <scope>NUCLEOTIDE SEQUENCE [LARGE SCALE GENOMIC DNA]</scope>
    <source>
        <strain evidence="7 8">DSM 29043</strain>
    </source>
</reference>
<dbReference type="PANTHER" id="PTHR43667:SF1">
    <property type="entry name" value="CYCLOPROPANE-FATTY-ACYL-PHOSPHOLIPID SYNTHASE"/>
    <property type="match status" value="1"/>
</dbReference>
<evidence type="ECO:0000256" key="2">
    <source>
        <dbReference type="ARBA" id="ARBA00022603"/>
    </source>
</evidence>
<keyword evidence="2 7" id="KW-0489">Methyltransferase</keyword>
<protein>
    <submittedName>
        <fullName evidence="7">Cyclopropane-fatty-acyl-phospholipid synthase</fullName>
        <ecNumber evidence="7">2.1.1.79</ecNumber>
    </submittedName>
</protein>
<dbReference type="EMBL" id="JACBZF010000006">
    <property type="protein sequence ID" value="NYH96609.1"/>
    <property type="molecule type" value="Genomic_DNA"/>
</dbReference>
<accession>A0A7Y9XXV7</accession>
<dbReference type="InterPro" id="IPR029063">
    <property type="entry name" value="SAM-dependent_MTases_sf"/>
</dbReference>
<proteinExistence type="inferred from homology"/>
<dbReference type="InterPro" id="IPR050723">
    <property type="entry name" value="CFA/CMAS"/>
</dbReference>
<dbReference type="AlphaFoldDB" id="A0A7Y9XXV7"/>
<evidence type="ECO:0000256" key="6">
    <source>
        <dbReference type="PIRSR" id="PIRSR003085-1"/>
    </source>
</evidence>
<gene>
    <name evidence="7" type="ORF">FHS75_002960</name>
</gene>
<comment type="similarity">
    <text evidence="1">Belongs to the CFA/CMAS family.</text>
</comment>
<dbReference type="Gene3D" id="3.40.50.150">
    <property type="entry name" value="Vaccinia Virus protein VP39"/>
    <property type="match status" value="1"/>
</dbReference>
<dbReference type="GO" id="GO:0008825">
    <property type="term" value="F:cyclopropane-fatty-acyl-phospholipid synthase activity"/>
    <property type="evidence" value="ECO:0007669"/>
    <property type="project" value="UniProtKB-EC"/>
</dbReference>
<feature type="active site" evidence="6">
    <location>
        <position position="379"/>
    </location>
</feature>
<evidence type="ECO:0000256" key="1">
    <source>
        <dbReference type="ARBA" id="ARBA00010815"/>
    </source>
</evidence>